<evidence type="ECO:0000313" key="1">
    <source>
        <dbReference type="EMBL" id="KLE32321.1"/>
    </source>
</evidence>
<dbReference type="Proteomes" id="UP000053070">
    <property type="component" value="Unassembled WGS sequence"/>
</dbReference>
<dbReference type="InterPro" id="IPR016155">
    <property type="entry name" value="Mopterin_synth/thiamin_S_b"/>
</dbReference>
<organism evidence="1 2">
    <name type="scientific">Aurantiacibacter gangjinensis</name>
    <dbReference type="NCBI Taxonomy" id="502682"/>
    <lineage>
        <taxon>Bacteria</taxon>
        <taxon>Pseudomonadati</taxon>
        <taxon>Pseudomonadota</taxon>
        <taxon>Alphaproteobacteria</taxon>
        <taxon>Sphingomonadales</taxon>
        <taxon>Erythrobacteraceae</taxon>
        <taxon>Aurantiacibacter</taxon>
    </lineage>
</organism>
<dbReference type="PATRIC" id="fig|502682.8.peg.2434"/>
<dbReference type="InterPro" id="IPR012675">
    <property type="entry name" value="Beta-grasp_dom_sf"/>
</dbReference>
<accession>A0A0G9MNM1</accession>
<reference evidence="1 2" key="1">
    <citation type="submission" date="2015-04" db="EMBL/GenBank/DDBJ databases">
        <title>The draft genome sequence of Erythrobacr gangjinensis K7-2.</title>
        <authorList>
            <person name="Zhuang L."/>
            <person name="Liu Y."/>
            <person name="Shao Z."/>
        </authorList>
    </citation>
    <scope>NUCLEOTIDE SEQUENCE [LARGE SCALE GENOMIC DNA]</scope>
    <source>
        <strain evidence="1 2">K7-2</strain>
    </source>
</reference>
<evidence type="ECO:0000313" key="2">
    <source>
        <dbReference type="Proteomes" id="UP000053070"/>
    </source>
</evidence>
<sequence>MAITIVFLGKLADHAGEPSREVPAPLDWAQLLASLEPDLAQAVTADTVRIAVNGTLLADKTALDAKDGAEIALLPPVSGG</sequence>
<dbReference type="Pfam" id="PF02597">
    <property type="entry name" value="ThiS"/>
    <property type="match status" value="1"/>
</dbReference>
<proteinExistence type="predicted"/>
<dbReference type="CDD" id="cd00754">
    <property type="entry name" value="Ubl_MoaD"/>
    <property type="match status" value="1"/>
</dbReference>
<evidence type="ECO:0008006" key="3">
    <source>
        <dbReference type="Google" id="ProtNLM"/>
    </source>
</evidence>
<dbReference type="STRING" id="502682.BMF35_a1382"/>
<dbReference type="AlphaFoldDB" id="A0A0G9MNM1"/>
<dbReference type="SUPFAM" id="SSF54285">
    <property type="entry name" value="MoaD/ThiS"/>
    <property type="match status" value="1"/>
</dbReference>
<dbReference type="Gene3D" id="3.10.20.30">
    <property type="match status" value="1"/>
</dbReference>
<gene>
    <name evidence="1" type="ORF">AAW01_11935</name>
</gene>
<protein>
    <recommendedName>
        <fullName evidence="3">Molybdenum cofactor biosynthesis protein MoaD</fullName>
    </recommendedName>
</protein>
<dbReference type="InterPro" id="IPR003749">
    <property type="entry name" value="ThiS/MoaD-like"/>
</dbReference>
<dbReference type="OrthoDB" id="9800712at2"/>
<keyword evidence="2" id="KW-1185">Reference proteome</keyword>
<dbReference type="EMBL" id="LBHC01000002">
    <property type="protein sequence ID" value="KLE32321.1"/>
    <property type="molecule type" value="Genomic_DNA"/>
</dbReference>
<comment type="caution">
    <text evidence="1">The sequence shown here is derived from an EMBL/GenBank/DDBJ whole genome shotgun (WGS) entry which is preliminary data.</text>
</comment>
<name>A0A0G9MNM1_9SPHN</name>